<comment type="subcellular location">
    <subcellularLocation>
        <location evidence="1">Plastid</location>
    </subcellularLocation>
</comment>
<dbReference type="SUPFAM" id="SSF57414">
    <property type="entry name" value="Hairpin loop containing domain-like"/>
    <property type="match status" value="1"/>
</dbReference>
<organism evidence="9 10">
    <name type="scientific">Symbiodinium microadriaticum</name>
    <name type="common">Dinoflagellate</name>
    <name type="synonym">Zooxanthella microadriatica</name>
    <dbReference type="NCBI Taxonomy" id="2951"/>
    <lineage>
        <taxon>Eukaryota</taxon>
        <taxon>Sar</taxon>
        <taxon>Alveolata</taxon>
        <taxon>Dinophyceae</taxon>
        <taxon>Suessiales</taxon>
        <taxon>Symbiodiniaceae</taxon>
        <taxon>Symbiodinium</taxon>
    </lineage>
</organism>
<dbReference type="SUPFAM" id="SSF52833">
    <property type="entry name" value="Thioredoxin-like"/>
    <property type="match status" value="1"/>
</dbReference>
<name>A0A1Q9CW09_SYMMI</name>
<accession>A0A1Q9CW09</accession>
<feature type="domain" description="Glutaredoxin" evidence="6">
    <location>
        <begin position="728"/>
        <end position="787"/>
    </location>
</feature>
<evidence type="ECO:0000256" key="2">
    <source>
        <dbReference type="ARBA" id="ARBA00022640"/>
    </source>
</evidence>
<keyword evidence="3" id="KW-1015">Disulfide bond</keyword>
<feature type="domain" description="Apple" evidence="8">
    <location>
        <begin position="330"/>
        <end position="350"/>
    </location>
</feature>
<evidence type="ECO:0000256" key="1">
    <source>
        <dbReference type="ARBA" id="ARBA00004474"/>
    </source>
</evidence>
<evidence type="ECO:0000259" key="8">
    <source>
        <dbReference type="Pfam" id="PF14295"/>
    </source>
</evidence>
<feature type="domain" description="Plastid lipid-associated protein/fibrillin conserved" evidence="7">
    <location>
        <begin position="846"/>
        <end position="964"/>
    </location>
</feature>
<sequence length="1005" mass="108885">MPSLEEAPLVSSRTLEVDEGSLSQSTRPTLVKVLQRSWSHIGWLCISLSAICCAIGLSSVASRGQLQQLRTTAVRMDEKAAVLPMPDLFCFTVMGVPAREQGLLLSQKSKHKGLFECPDWAVFASTKIPPCSHVIEGLQTQVPSGGQWNTALNTPVFAAIWKKVLELPEFKAHAWTVKLDPDTVFLPARLESFLPKNVAPTFLVNCNEGLHGPIEVVSKAAVENVQWETCGNIQQEDLWLQSCLFRSGALPRPAFPGMLLEKGCVPRIQASCGTANVAFHPKKTFPEWWSCWLQAFAFPQPGWTGEVRNTRCEPGAGGDTIPGQAEPFSKSMSPADCQRACERVQACEAVIILESQDPTPCQMRTNLELSKCVAASGYSVWAKPLPTTTTASATTVASTTTATAVGRSMPRIAPNQATTTSSPSNTSHTTAKSKDDLREDLGTWQEWGSLNCFHSFASEPISVPSYVAENLEDCLSECVEHRDCDAVVYAVDNKRCWLRQNLDIDKCSISDRFRILVRPHRPLALLKQLAEAFADADCFQRVCSSISAAVAMSLAAFAAPSFAGVGKASPGLSGPGLERSHTPDREHLGPAHGAGRALLCAPAVCAFLAAFRNKRSIRRQAAKEDAQVQTMERPLLDNVITAGVKALEAAELKRVRSSSESPSDANGNWGGEPREWANSDSITQQISTVSQMGPLAQAKQFIADRLAGEYDAERIGSLIDEKVASNKIMMFSFSTCPFCLRAKQILQEDYGEEIEVYECDQEADGYAVRAELGRRTGRTSMPSVYLGSSVYLGGCNDGGLGGIATLDKQELLGNLLAERNAAMSSFAPLDWLAALGQPDRQETLKKKKALLAACAEAPKNGVGASDAVKDKVEAAAVDLEALCPSNPAQASLEGVWDLQYCTAEGSSNGKVGPFLGDVTQTFVDDVQFVNAVEIGPVKVALQAEREVLNDTEIRVTFKETVFSILGIEIFRKPTKGAGTWKQRFVDAGLRVMDTPSLFVLRKRRS</sequence>
<dbReference type="InterPro" id="IPR006843">
    <property type="entry name" value="PAP/fibrillin_dom"/>
</dbReference>
<dbReference type="Gene3D" id="3.40.30.10">
    <property type="entry name" value="Glutaredoxin"/>
    <property type="match status" value="1"/>
</dbReference>
<evidence type="ECO:0000256" key="4">
    <source>
        <dbReference type="ARBA" id="ARBA00023284"/>
    </source>
</evidence>
<dbReference type="Pfam" id="PF14295">
    <property type="entry name" value="PAN_4"/>
    <property type="match status" value="2"/>
</dbReference>
<dbReference type="GO" id="GO:0034599">
    <property type="term" value="P:cellular response to oxidative stress"/>
    <property type="evidence" value="ECO:0007669"/>
    <property type="project" value="TreeGrafter"/>
</dbReference>
<evidence type="ECO:0000313" key="10">
    <source>
        <dbReference type="Proteomes" id="UP000186817"/>
    </source>
</evidence>
<protein>
    <submittedName>
        <fullName evidence="9">Glutaredoxin-C3</fullName>
    </submittedName>
</protein>
<comment type="caution">
    <text evidence="9">The sequence shown here is derived from an EMBL/GenBank/DDBJ whole genome shotgun (WGS) entry which is preliminary data.</text>
</comment>
<dbReference type="Proteomes" id="UP000186817">
    <property type="component" value="Unassembled WGS sequence"/>
</dbReference>
<keyword evidence="2" id="KW-0934">Plastid</keyword>
<dbReference type="InterPro" id="IPR014025">
    <property type="entry name" value="Glutaredoxin_subgr"/>
</dbReference>
<dbReference type="PROSITE" id="PS51354">
    <property type="entry name" value="GLUTAREDOXIN_2"/>
    <property type="match status" value="1"/>
</dbReference>
<feature type="compositionally biased region" description="Low complexity" evidence="5">
    <location>
        <begin position="418"/>
        <end position="430"/>
    </location>
</feature>
<dbReference type="InterPro" id="IPR036249">
    <property type="entry name" value="Thioredoxin-like_sf"/>
</dbReference>
<dbReference type="PANTHER" id="PTHR45694:SF18">
    <property type="entry name" value="GLUTAREDOXIN-1-RELATED"/>
    <property type="match status" value="1"/>
</dbReference>
<evidence type="ECO:0000256" key="3">
    <source>
        <dbReference type="ARBA" id="ARBA00023157"/>
    </source>
</evidence>
<dbReference type="Pfam" id="PF00462">
    <property type="entry name" value="Glutaredoxin"/>
    <property type="match status" value="1"/>
</dbReference>
<dbReference type="OrthoDB" id="436211at2759"/>
<feature type="domain" description="Apple" evidence="8">
    <location>
        <begin position="467"/>
        <end position="498"/>
    </location>
</feature>
<dbReference type="InterPro" id="IPR011767">
    <property type="entry name" value="GLR_AS"/>
</dbReference>
<feature type="region of interest" description="Disordered" evidence="5">
    <location>
        <begin position="655"/>
        <end position="676"/>
    </location>
</feature>
<reference evidence="9 10" key="1">
    <citation type="submission" date="2016-02" db="EMBL/GenBank/DDBJ databases">
        <title>Genome analysis of coral dinoflagellate symbionts highlights evolutionary adaptations to a symbiotic lifestyle.</title>
        <authorList>
            <person name="Aranda M."/>
            <person name="Li Y."/>
            <person name="Liew Y.J."/>
            <person name="Baumgarten S."/>
            <person name="Simakov O."/>
            <person name="Wilson M."/>
            <person name="Piel J."/>
            <person name="Ashoor H."/>
            <person name="Bougouffa S."/>
            <person name="Bajic V.B."/>
            <person name="Ryu T."/>
            <person name="Ravasi T."/>
            <person name="Bayer T."/>
            <person name="Micklem G."/>
            <person name="Kim H."/>
            <person name="Bhak J."/>
            <person name="Lajeunesse T.C."/>
            <person name="Voolstra C.R."/>
        </authorList>
    </citation>
    <scope>NUCLEOTIDE SEQUENCE [LARGE SCALE GENOMIC DNA]</scope>
    <source>
        <strain evidence="9 10">CCMP2467</strain>
    </source>
</reference>
<dbReference type="PROSITE" id="PS00195">
    <property type="entry name" value="GLUTAREDOXIN_1"/>
    <property type="match status" value="1"/>
</dbReference>
<gene>
    <name evidence="9" type="primary">GRXC3</name>
    <name evidence="9" type="ORF">AK812_SmicGene31688</name>
</gene>
<dbReference type="InterPro" id="IPR002109">
    <property type="entry name" value="Glutaredoxin"/>
</dbReference>
<dbReference type="GO" id="GO:0009536">
    <property type="term" value="C:plastid"/>
    <property type="evidence" value="ECO:0007669"/>
    <property type="project" value="UniProtKB-SubCell"/>
</dbReference>
<proteinExistence type="predicted"/>
<dbReference type="EMBL" id="LSRX01000878">
    <property type="protein sequence ID" value="OLP87123.1"/>
    <property type="molecule type" value="Genomic_DNA"/>
</dbReference>
<evidence type="ECO:0000259" key="6">
    <source>
        <dbReference type="Pfam" id="PF00462"/>
    </source>
</evidence>
<dbReference type="PRINTS" id="PR00160">
    <property type="entry name" value="GLUTAREDOXIN"/>
</dbReference>
<dbReference type="Pfam" id="PF04755">
    <property type="entry name" value="PAP_fibrillin"/>
    <property type="match status" value="1"/>
</dbReference>
<dbReference type="InterPro" id="IPR003609">
    <property type="entry name" value="Pan_app"/>
</dbReference>
<dbReference type="GO" id="GO:0015038">
    <property type="term" value="F:glutathione disulfide oxidoreductase activity"/>
    <property type="evidence" value="ECO:0007669"/>
    <property type="project" value="TreeGrafter"/>
</dbReference>
<keyword evidence="4" id="KW-0676">Redox-active center</keyword>
<evidence type="ECO:0000256" key="5">
    <source>
        <dbReference type="SAM" id="MobiDB-lite"/>
    </source>
</evidence>
<keyword evidence="10" id="KW-1185">Reference proteome</keyword>
<dbReference type="PANTHER" id="PTHR45694">
    <property type="entry name" value="GLUTAREDOXIN 2"/>
    <property type="match status" value="1"/>
</dbReference>
<evidence type="ECO:0000313" key="9">
    <source>
        <dbReference type="EMBL" id="OLP87123.1"/>
    </source>
</evidence>
<feature type="region of interest" description="Disordered" evidence="5">
    <location>
        <begin position="406"/>
        <end position="435"/>
    </location>
</feature>
<dbReference type="AlphaFoldDB" id="A0A1Q9CW09"/>
<evidence type="ECO:0000259" key="7">
    <source>
        <dbReference type="Pfam" id="PF04755"/>
    </source>
</evidence>